<dbReference type="PANTHER" id="PTHR35038">
    <property type="entry name" value="DISSIMILATORY SULFITE REDUCTASE SIRA"/>
    <property type="match status" value="1"/>
</dbReference>
<dbReference type="SUPFAM" id="SSF48695">
    <property type="entry name" value="Multiheme cytochromes"/>
    <property type="match status" value="2"/>
</dbReference>
<dbReference type="AlphaFoldDB" id="A0A1H9GNY3"/>
<protein>
    <submittedName>
        <fullName evidence="2">Uncharacterized protein</fullName>
    </submittedName>
</protein>
<dbReference type="EMBL" id="FOGB01000004">
    <property type="protein sequence ID" value="SEQ51796.1"/>
    <property type="molecule type" value="Genomic_DNA"/>
</dbReference>
<evidence type="ECO:0000256" key="1">
    <source>
        <dbReference type="ARBA" id="ARBA00022729"/>
    </source>
</evidence>
<keyword evidence="1" id="KW-0732">Signal</keyword>
<gene>
    <name evidence="2" type="ORF">SAMN03080615_01801</name>
</gene>
<sequence>MKFSERILTLKTITLLLLLGFSAPGEANIFETILMPGKVINGHAQFEKECDSCHESFDQSKQRARCLACHDHQNIARDIEEGTGFHGRMENSKNIECKTCHSDHMGREADIVQLTHSTFNHDLTDYPLKGEHRTAACTSCHEASHRFREAPDQCIDCHKDNDKHNGKLGEQCDDCHKETGWQDTGFDHDDTDFPLLDKHADVNCSSCHADEQYKDIPAECVSCHRLNDAHGGHFGGECEKCHSEKGWDELKFDHNNDTDFRLKGAHKETNCNSCHVDPPYDKSPGDQCIDCHRADDTHQGKNGTKCKDCHSENNWQKSSFDHNRDTDFKLRGSHKPLECHSCHKGSLEDELQTDCISCHKGDDVHKGQQGDSCNRCHDEESFSGVIRFDHDLTRFPLIGQHAITSCEECHLEQTFKDTALACISCHKDDDIHKETLGGRCEQCHTPNDWGIWQFDHNTQTDFELTGQHKEQPCEACHIKPVKDQEDIDQASDCFSCHRSDDIHFGGFGRFCERCHTTESFDDTSNLGQ</sequence>
<dbReference type="InterPro" id="IPR051829">
    <property type="entry name" value="Multiheme_Cytochr_ET"/>
</dbReference>
<dbReference type="InterPro" id="IPR036280">
    <property type="entry name" value="Multihaem_cyt_sf"/>
</dbReference>
<organism evidence="2 3">
    <name type="scientific">Amphritea atlantica</name>
    <dbReference type="NCBI Taxonomy" id="355243"/>
    <lineage>
        <taxon>Bacteria</taxon>
        <taxon>Pseudomonadati</taxon>
        <taxon>Pseudomonadota</taxon>
        <taxon>Gammaproteobacteria</taxon>
        <taxon>Oceanospirillales</taxon>
        <taxon>Oceanospirillaceae</taxon>
        <taxon>Amphritea</taxon>
    </lineage>
</organism>
<accession>A0A1H9GNY3</accession>
<keyword evidence="3" id="KW-1185">Reference proteome</keyword>
<name>A0A1H9GNY3_9GAMM</name>
<evidence type="ECO:0000313" key="2">
    <source>
        <dbReference type="EMBL" id="SEQ51796.1"/>
    </source>
</evidence>
<evidence type="ECO:0000313" key="3">
    <source>
        <dbReference type="Proteomes" id="UP000198749"/>
    </source>
</evidence>
<reference evidence="3" key="1">
    <citation type="submission" date="2016-10" db="EMBL/GenBank/DDBJ databases">
        <authorList>
            <person name="Varghese N."/>
            <person name="Submissions S."/>
        </authorList>
    </citation>
    <scope>NUCLEOTIDE SEQUENCE [LARGE SCALE GENOMIC DNA]</scope>
    <source>
        <strain evidence="3">DSM 18887</strain>
    </source>
</reference>
<dbReference type="Proteomes" id="UP000198749">
    <property type="component" value="Unassembled WGS sequence"/>
</dbReference>
<dbReference type="Gene3D" id="3.90.10.10">
    <property type="entry name" value="Cytochrome C3"/>
    <property type="match status" value="6"/>
</dbReference>
<dbReference type="OrthoDB" id="9814800at2"/>
<dbReference type="RefSeq" id="WP_091356829.1">
    <property type="nucleotide sequence ID" value="NZ_AP025284.1"/>
</dbReference>
<dbReference type="STRING" id="355243.SAMN03080615_01801"/>
<proteinExistence type="predicted"/>